<proteinExistence type="predicted"/>
<dbReference type="EMBL" id="CP046244">
    <property type="protein sequence ID" value="QGP92675.1"/>
    <property type="molecule type" value="Genomic_DNA"/>
</dbReference>
<evidence type="ECO:0000313" key="2">
    <source>
        <dbReference type="Proteomes" id="UP000425916"/>
    </source>
</evidence>
<gene>
    <name evidence="1" type="ORF">MGLY_20630</name>
</gene>
<evidence type="ECO:0000313" key="1">
    <source>
        <dbReference type="EMBL" id="QGP92675.1"/>
    </source>
</evidence>
<reference evidence="1 2" key="1">
    <citation type="submission" date="2019-11" db="EMBL/GenBank/DDBJ databases">
        <title>Genome sequence of Moorella glycerini DSM11254.</title>
        <authorList>
            <person name="Poehlein A."/>
            <person name="Boeer T."/>
            <person name="Daniel R."/>
        </authorList>
    </citation>
    <scope>NUCLEOTIDE SEQUENCE [LARGE SCALE GENOMIC DNA]</scope>
    <source>
        <strain evidence="1 2">DSM 11254</strain>
    </source>
</reference>
<name>A0A6I5ZSV7_9FIRM</name>
<keyword evidence="2" id="KW-1185">Reference proteome</keyword>
<sequence length="58" mass="6999">MIFIFERGLLEMTFIRQFAEKVRQRGSPLSIIRKKKLIYFLVLDKRLLSRTVAIWQSL</sequence>
<accession>A0A6I5ZSV7</accession>
<dbReference type="AlphaFoldDB" id="A0A6I5ZSV7"/>
<dbReference type="Proteomes" id="UP000425916">
    <property type="component" value="Chromosome"/>
</dbReference>
<organism evidence="1 2">
    <name type="scientific">Neomoorella glycerini</name>
    <dbReference type="NCBI Taxonomy" id="55779"/>
    <lineage>
        <taxon>Bacteria</taxon>
        <taxon>Bacillati</taxon>
        <taxon>Bacillota</taxon>
        <taxon>Clostridia</taxon>
        <taxon>Neomoorellales</taxon>
        <taxon>Neomoorellaceae</taxon>
        <taxon>Neomoorella</taxon>
    </lineage>
</organism>
<protein>
    <submittedName>
        <fullName evidence="1">Uncharacterized protein</fullName>
    </submittedName>
</protein>